<comment type="caution">
    <text evidence="1">The sequence shown here is derived from an EMBL/GenBank/DDBJ whole genome shotgun (WGS) entry which is preliminary data.</text>
</comment>
<sequence>MKTGHSTCLCVIIEPRLFVACPTLKVNVATSNQEARVHPGYGVSRVWCESSDQEARVHPGNGVSLATRRPGFI</sequence>
<protein>
    <submittedName>
        <fullName evidence="1">Uncharacterized protein</fullName>
    </submittedName>
</protein>
<keyword evidence="2" id="KW-1185">Reference proteome</keyword>
<reference evidence="1" key="2">
    <citation type="submission" date="2020-11" db="EMBL/GenBank/DDBJ databases">
        <authorList>
            <person name="McCartney M.A."/>
            <person name="Auch B."/>
            <person name="Kono T."/>
            <person name="Mallez S."/>
            <person name="Becker A."/>
            <person name="Gohl D.M."/>
            <person name="Silverstein K.A.T."/>
            <person name="Koren S."/>
            <person name="Bechman K.B."/>
            <person name="Herman A."/>
            <person name="Abrahante J.E."/>
            <person name="Garbe J."/>
        </authorList>
    </citation>
    <scope>NUCLEOTIDE SEQUENCE</scope>
    <source>
        <strain evidence="1">Duluth1</strain>
        <tissue evidence="1">Whole animal</tissue>
    </source>
</reference>
<gene>
    <name evidence="1" type="ORF">DPMN_036680</name>
</gene>
<dbReference type="EMBL" id="JAIWYP010000002">
    <property type="protein sequence ID" value="KAH3873445.1"/>
    <property type="molecule type" value="Genomic_DNA"/>
</dbReference>
<evidence type="ECO:0000313" key="1">
    <source>
        <dbReference type="EMBL" id="KAH3873445.1"/>
    </source>
</evidence>
<reference evidence="1" key="1">
    <citation type="journal article" date="2019" name="bioRxiv">
        <title>The Genome of the Zebra Mussel, Dreissena polymorpha: A Resource for Invasive Species Research.</title>
        <authorList>
            <person name="McCartney M.A."/>
            <person name="Auch B."/>
            <person name="Kono T."/>
            <person name="Mallez S."/>
            <person name="Zhang Y."/>
            <person name="Obille A."/>
            <person name="Becker A."/>
            <person name="Abrahante J.E."/>
            <person name="Garbe J."/>
            <person name="Badalamenti J.P."/>
            <person name="Herman A."/>
            <person name="Mangelson H."/>
            <person name="Liachko I."/>
            <person name="Sullivan S."/>
            <person name="Sone E.D."/>
            <person name="Koren S."/>
            <person name="Silverstein K.A.T."/>
            <person name="Beckman K.B."/>
            <person name="Gohl D.M."/>
        </authorList>
    </citation>
    <scope>NUCLEOTIDE SEQUENCE</scope>
    <source>
        <strain evidence="1">Duluth1</strain>
        <tissue evidence="1">Whole animal</tissue>
    </source>
</reference>
<dbReference type="AlphaFoldDB" id="A0A9D4MBZ4"/>
<name>A0A9D4MBZ4_DREPO</name>
<evidence type="ECO:0000313" key="2">
    <source>
        <dbReference type="Proteomes" id="UP000828390"/>
    </source>
</evidence>
<accession>A0A9D4MBZ4</accession>
<proteinExistence type="predicted"/>
<organism evidence="1 2">
    <name type="scientific">Dreissena polymorpha</name>
    <name type="common">Zebra mussel</name>
    <name type="synonym">Mytilus polymorpha</name>
    <dbReference type="NCBI Taxonomy" id="45954"/>
    <lineage>
        <taxon>Eukaryota</taxon>
        <taxon>Metazoa</taxon>
        <taxon>Spiralia</taxon>
        <taxon>Lophotrochozoa</taxon>
        <taxon>Mollusca</taxon>
        <taxon>Bivalvia</taxon>
        <taxon>Autobranchia</taxon>
        <taxon>Heteroconchia</taxon>
        <taxon>Euheterodonta</taxon>
        <taxon>Imparidentia</taxon>
        <taxon>Neoheterodontei</taxon>
        <taxon>Myida</taxon>
        <taxon>Dreissenoidea</taxon>
        <taxon>Dreissenidae</taxon>
        <taxon>Dreissena</taxon>
    </lineage>
</organism>
<dbReference type="Proteomes" id="UP000828390">
    <property type="component" value="Unassembled WGS sequence"/>
</dbReference>